<dbReference type="EMBL" id="BK016039">
    <property type="protein sequence ID" value="DAF90892.1"/>
    <property type="molecule type" value="Genomic_DNA"/>
</dbReference>
<proteinExistence type="predicted"/>
<name>A0A8S5U8V5_9CAUD</name>
<accession>A0A8S5U8V5</accession>
<organism evidence="1">
    <name type="scientific">Siphoviridae sp. ctnMR5</name>
    <dbReference type="NCBI Taxonomy" id="2825658"/>
    <lineage>
        <taxon>Viruses</taxon>
        <taxon>Duplodnaviria</taxon>
        <taxon>Heunggongvirae</taxon>
        <taxon>Uroviricota</taxon>
        <taxon>Caudoviricetes</taxon>
    </lineage>
</organism>
<reference evidence="1" key="1">
    <citation type="journal article" date="2021" name="Proc. Natl. Acad. Sci. U.S.A.">
        <title>A Catalog of Tens of Thousands of Viruses from Human Metagenomes Reveals Hidden Associations with Chronic Diseases.</title>
        <authorList>
            <person name="Tisza M.J."/>
            <person name="Buck C.B."/>
        </authorList>
    </citation>
    <scope>NUCLEOTIDE SEQUENCE</scope>
    <source>
        <strain evidence="1">CtnMR5</strain>
    </source>
</reference>
<evidence type="ECO:0000313" key="1">
    <source>
        <dbReference type="EMBL" id="DAF90892.1"/>
    </source>
</evidence>
<sequence length="244" mass="28083">MTTMLEIITKYCAVYVDDIRLQELSTANQALYARRMSNYFIPAISLFTIPTEMIEFLNGTAENPKLVLPKVDSAEYTTEKDETANFTIELGEEYIGYELFNASIKTFDKFGNAYVTPIEIATYDAETGIITIEVMTGETVKSGTIFEFDFYLDGYFVNTLTAQMQNILGICFQIVWQDRFNSDWLSNVSKVEDKSFSEQNRANKMRADTERLDSLRRKLAGEMRRFEQNAYYNQTIPSGNRLKI</sequence>
<protein>
    <submittedName>
        <fullName evidence="1">Uncharacterized protein</fullName>
    </submittedName>
</protein>